<accession>L7EU46</accession>
<comment type="caution">
    <text evidence="1">The sequence shown here is derived from an EMBL/GenBank/DDBJ whole genome shotgun (WGS) entry which is preliminary data.</text>
</comment>
<keyword evidence="2" id="KW-1185">Reference proteome</keyword>
<gene>
    <name evidence="1" type="ORF">STRTUCAR8_00042</name>
</gene>
<evidence type="ECO:0000313" key="2">
    <source>
        <dbReference type="Proteomes" id="UP000010931"/>
    </source>
</evidence>
<organism evidence="1 2">
    <name type="scientific">Streptomyces turgidiscabies (strain Car8)</name>
    <dbReference type="NCBI Taxonomy" id="698760"/>
    <lineage>
        <taxon>Bacteria</taxon>
        <taxon>Bacillati</taxon>
        <taxon>Actinomycetota</taxon>
        <taxon>Actinomycetes</taxon>
        <taxon>Kitasatosporales</taxon>
        <taxon>Streptomycetaceae</taxon>
        <taxon>Streptomyces</taxon>
    </lineage>
</organism>
<name>L7EU46_STRT8</name>
<dbReference type="AlphaFoldDB" id="L7EU46"/>
<dbReference type="PATRIC" id="fig|698760.3.peg.8144"/>
<proteinExistence type="predicted"/>
<protein>
    <submittedName>
        <fullName evidence="1">Uncharacterized protein</fullName>
    </submittedName>
</protein>
<reference evidence="1 2" key="1">
    <citation type="journal article" date="2011" name="Plasmid">
        <title>Streptomyces turgidiscabies Car8 contains a modular pathogenicity island that shares virulence genes with other actinobacterial plant pathogens.</title>
        <authorList>
            <person name="Huguet-Tapia J.C."/>
            <person name="Badger J.H."/>
            <person name="Loria R."/>
            <person name="Pettis G.S."/>
        </authorList>
    </citation>
    <scope>NUCLEOTIDE SEQUENCE [LARGE SCALE GENOMIC DNA]</scope>
    <source>
        <strain evidence="1 2">Car8</strain>
    </source>
</reference>
<dbReference type="RefSeq" id="WP_006382130.1">
    <property type="nucleotide sequence ID" value="NZ_AEJB01000564.1"/>
</dbReference>
<dbReference type="STRING" id="85558.T45_09023"/>
<evidence type="ECO:0000313" key="1">
    <source>
        <dbReference type="EMBL" id="ELP62933.1"/>
    </source>
</evidence>
<dbReference type="Proteomes" id="UP000010931">
    <property type="component" value="Unassembled WGS sequence"/>
</dbReference>
<dbReference type="EMBL" id="AEJB01000564">
    <property type="protein sequence ID" value="ELP62933.1"/>
    <property type="molecule type" value="Genomic_DNA"/>
</dbReference>
<sequence length="155" mass="16308">MATDPRATSTITYETHQRRAVEPDSTVHAAKYAGDRQHFTLACAVYPMPVIERLVHDGNVWTVTCDGCRNALAVIITCPLCKSPGAEEFGLPIPNTGDSADCAGCTKCGHTWGLDPGANGACTECGGSGHTARGTLRDPLCACTEEANEVEEAAK</sequence>
<dbReference type="GeneID" id="97407604"/>